<keyword evidence="3" id="KW-1185">Reference proteome</keyword>
<feature type="region of interest" description="Disordered" evidence="1">
    <location>
        <begin position="1"/>
        <end position="48"/>
    </location>
</feature>
<name>A0A8R2JLT6_ACYPI</name>
<evidence type="ECO:0000313" key="3">
    <source>
        <dbReference type="Proteomes" id="UP000007819"/>
    </source>
</evidence>
<dbReference type="GeneID" id="115033275"/>
<accession>A0A8R2JLT6</accession>
<feature type="compositionally biased region" description="Polar residues" evidence="1">
    <location>
        <begin position="1"/>
        <end position="19"/>
    </location>
</feature>
<dbReference type="RefSeq" id="XP_029341430.1">
    <property type="nucleotide sequence ID" value="XM_029485570.1"/>
</dbReference>
<dbReference type="KEGG" id="api:115033275"/>
<sequence>MVKANASQSGNKRSSSEALSSGHAHKNKYSPLANLDNTNDDNSEKTDMDPVEVIQMVQKIPPLYIYDIVDYIEFLNKITPLILDNFNIINNNIFFKLNLSTVNDYRTITKYLSEENIK</sequence>
<evidence type="ECO:0000256" key="1">
    <source>
        <dbReference type="SAM" id="MobiDB-lite"/>
    </source>
</evidence>
<reference evidence="3" key="1">
    <citation type="submission" date="2010-06" db="EMBL/GenBank/DDBJ databases">
        <authorList>
            <person name="Jiang H."/>
            <person name="Abraham K."/>
            <person name="Ali S."/>
            <person name="Alsbrooks S.L."/>
            <person name="Anim B.N."/>
            <person name="Anosike U.S."/>
            <person name="Attaway T."/>
            <person name="Bandaranaike D.P."/>
            <person name="Battles P.K."/>
            <person name="Bell S.N."/>
            <person name="Bell A.V."/>
            <person name="Beltran B."/>
            <person name="Bickham C."/>
            <person name="Bustamante Y."/>
            <person name="Caleb T."/>
            <person name="Canada A."/>
            <person name="Cardenas V."/>
            <person name="Carter K."/>
            <person name="Chacko J."/>
            <person name="Chandrabose M.N."/>
            <person name="Chavez D."/>
            <person name="Chavez A."/>
            <person name="Chen L."/>
            <person name="Chu H.-S."/>
            <person name="Claassen K.J."/>
            <person name="Cockrell R."/>
            <person name="Collins M."/>
            <person name="Cooper J.A."/>
            <person name="Cree A."/>
            <person name="Curry S.M."/>
            <person name="Da Y."/>
            <person name="Dao M.D."/>
            <person name="Das B."/>
            <person name="Davila M.-L."/>
            <person name="Davy-Carroll L."/>
            <person name="Denson S."/>
            <person name="Dinh H."/>
            <person name="Ebong V.E."/>
            <person name="Edwards J.R."/>
            <person name="Egan A."/>
            <person name="El-Daye J."/>
            <person name="Escobedo L."/>
            <person name="Fernandez S."/>
            <person name="Fernando P.R."/>
            <person name="Flagg N."/>
            <person name="Forbes L.D."/>
            <person name="Fowler R.G."/>
            <person name="Fu Q."/>
            <person name="Gabisi R.A."/>
            <person name="Ganer J."/>
            <person name="Garbino Pronczuk A."/>
            <person name="Garcia R.M."/>
            <person name="Garner T."/>
            <person name="Garrett T.E."/>
            <person name="Gonzalez D.A."/>
            <person name="Hamid H."/>
            <person name="Hawkins E.S."/>
            <person name="Hirani K."/>
            <person name="Hogues M.E."/>
            <person name="Hollins B."/>
            <person name="Hsiao C.-H."/>
            <person name="Jabil R."/>
            <person name="James M.L."/>
            <person name="Jhangiani S.N."/>
            <person name="Johnson B."/>
            <person name="Johnson Q."/>
            <person name="Joshi V."/>
            <person name="Kalu J.B."/>
            <person name="Kam C."/>
            <person name="Kashfia A."/>
            <person name="Keebler J."/>
            <person name="Kisamo H."/>
            <person name="Kovar C.L."/>
            <person name="Lago L.A."/>
            <person name="Lai C.-Y."/>
            <person name="Laidlaw J."/>
            <person name="Lara F."/>
            <person name="Le T.-K."/>
            <person name="Lee S.L."/>
            <person name="Legall F.H."/>
            <person name="Lemon S.J."/>
            <person name="Lewis L.R."/>
            <person name="Li B."/>
            <person name="Liu Y."/>
            <person name="Liu Y.-S."/>
            <person name="Lopez J."/>
            <person name="Lozado R.J."/>
            <person name="Lu J."/>
            <person name="Madu R.C."/>
            <person name="Maheshwari M."/>
            <person name="Maheshwari R."/>
            <person name="Malloy K."/>
            <person name="Martinez E."/>
            <person name="Mathew T."/>
            <person name="Mercado I.C."/>
            <person name="Mercado C."/>
            <person name="Meyer B."/>
            <person name="Montgomery K."/>
            <person name="Morgan M.B."/>
            <person name="Munidasa M."/>
            <person name="Nazareth L.V."/>
            <person name="Nelson J."/>
            <person name="Ng B.M."/>
            <person name="Nguyen N.B."/>
            <person name="Nguyen P.Q."/>
            <person name="Nguyen T."/>
            <person name="Obregon M."/>
            <person name="Okwuonu G.O."/>
            <person name="Onwere C.G."/>
            <person name="Orozco G."/>
            <person name="Parra A."/>
            <person name="Patel S."/>
            <person name="Patil S."/>
            <person name="Perez A."/>
            <person name="Perez Y."/>
            <person name="Pham C."/>
            <person name="Primus E.L."/>
            <person name="Pu L.-L."/>
            <person name="Puazo M."/>
            <person name="Qin X."/>
            <person name="Quiroz J.B."/>
            <person name="Reese J."/>
            <person name="Richards S."/>
            <person name="Rives C.M."/>
            <person name="Robberts R."/>
            <person name="Ruiz S.J."/>
            <person name="Ruiz M.J."/>
            <person name="Santibanez J."/>
            <person name="Schneider B.W."/>
            <person name="Sisson I."/>
            <person name="Smith M."/>
            <person name="Sodergren E."/>
            <person name="Song X.-Z."/>
            <person name="Song B.B."/>
            <person name="Summersgill H."/>
            <person name="Thelus R."/>
            <person name="Thornton R.D."/>
            <person name="Trejos Z.Y."/>
            <person name="Usmani K."/>
            <person name="Vattathil S."/>
            <person name="Villasana D."/>
            <person name="Walker D.L."/>
            <person name="Wang S."/>
            <person name="Wang K."/>
            <person name="White C.S."/>
            <person name="Williams A.C."/>
            <person name="Williamson J."/>
            <person name="Wilson K."/>
            <person name="Woghiren I.O."/>
            <person name="Woodworth J.R."/>
            <person name="Worley K.C."/>
            <person name="Wright R.A."/>
            <person name="Wu W."/>
            <person name="Young L."/>
            <person name="Zhang L."/>
            <person name="Zhang J."/>
            <person name="Zhu Y."/>
            <person name="Muzny D.M."/>
            <person name="Weinstock G."/>
            <person name="Gibbs R.A."/>
        </authorList>
    </citation>
    <scope>NUCLEOTIDE SEQUENCE [LARGE SCALE GENOMIC DNA]</scope>
    <source>
        <strain evidence="3">LSR1</strain>
    </source>
</reference>
<dbReference type="Proteomes" id="UP000007819">
    <property type="component" value="Chromosome X"/>
</dbReference>
<dbReference type="AlphaFoldDB" id="A0A8R2JLT6"/>
<dbReference type="EnsemblMetazoa" id="XM_029485570.1">
    <property type="protein sequence ID" value="XP_029341430.1"/>
    <property type="gene ID" value="LOC115033275"/>
</dbReference>
<proteinExistence type="predicted"/>
<dbReference type="OrthoDB" id="6618564at2759"/>
<reference evidence="2" key="2">
    <citation type="submission" date="2022-06" db="UniProtKB">
        <authorList>
            <consortium name="EnsemblMetazoa"/>
        </authorList>
    </citation>
    <scope>IDENTIFICATION</scope>
</reference>
<organism evidence="2 3">
    <name type="scientific">Acyrthosiphon pisum</name>
    <name type="common">Pea aphid</name>
    <dbReference type="NCBI Taxonomy" id="7029"/>
    <lineage>
        <taxon>Eukaryota</taxon>
        <taxon>Metazoa</taxon>
        <taxon>Ecdysozoa</taxon>
        <taxon>Arthropoda</taxon>
        <taxon>Hexapoda</taxon>
        <taxon>Insecta</taxon>
        <taxon>Pterygota</taxon>
        <taxon>Neoptera</taxon>
        <taxon>Paraneoptera</taxon>
        <taxon>Hemiptera</taxon>
        <taxon>Sternorrhyncha</taxon>
        <taxon>Aphidomorpha</taxon>
        <taxon>Aphidoidea</taxon>
        <taxon>Aphididae</taxon>
        <taxon>Macrosiphini</taxon>
        <taxon>Acyrthosiphon</taxon>
    </lineage>
</organism>
<protein>
    <submittedName>
        <fullName evidence="2">Uncharacterized protein</fullName>
    </submittedName>
</protein>
<evidence type="ECO:0000313" key="2">
    <source>
        <dbReference type="EnsemblMetazoa" id="XP_029341430.1"/>
    </source>
</evidence>